<evidence type="ECO:0000256" key="2">
    <source>
        <dbReference type="ARBA" id="ARBA00005745"/>
    </source>
</evidence>
<dbReference type="OrthoDB" id="2145980at2"/>
<dbReference type="RefSeq" id="WP_027698743.1">
    <property type="nucleotide sequence ID" value="NZ_DF820487.1"/>
</dbReference>
<reference evidence="10" key="1">
    <citation type="journal article" date="2014" name="Genome Announc.">
        <title>Draft genome sequence of Weissella oryzae SG25T, isolated from fermented rice grains.</title>
        <authorList>
            <person name="Tanizawa Y."/>
            <person name="Fujisawa T."/>
            <person name="Mochizuki T."/>
            <person name="Kaminuma E."/>
            <person name="Suzuki Y."/>
            <person name="Nakamura Y."/>
            <person name="Tohno M."/>
        </authorList>
    </citation>
    <scope>NUCLEOTIDE SEQUENCE [LARGE SCALE GENOMIC DNA]</scope>
    <source>
        <strain evidence="10">DSM 25784 / JCM 18191 / LMG 30913 / SG25</strain>
    </source>
</reference>
<dbReference type="GO" id="GO:0005886">
    <property type="term" value="C:plasma membrane"/>
    <property type="evidence" value="ECO:0007669"/>
    <property type="project" value="UniProtKB-SubCell"/>
</dbReference>
<comment type="similarity">
    <text evidence="2">Belongs to the GSP F family.</text>
</comment>
<protein>
    <submittedName>
        <fullName evidence="9">Competence protein ComGB</fullName>
    </submittedName>
</protein>
<evidence type="ECO:0000256" key="5">
    <source>
        <dbReference type="ARBA" id="ARBA00022989"/>
    </source>
</evidence>
<dbReference type="STRING" id="1329250.WOSG25_040900"/>
<evidence type="ECO:0000256" key="1">
    <source>
        <dbReference type="ARBA" id="ARBA00004651"/>
    </source>
</evidence>
<keyword evidence="3" id="KW-1003">Cell membrane</keyword>
<feature type="transmembrane region" description="Helical" evidence="7">
    <location>
        <begin position="297"/>
        <end position="318"/>
    </location>
</feature>
<dbReference type="InterPro" id="IPR018076">
    <property type="entry name" value="T2SS_GspF_dom"/>
</dbReference>
<feature type="transmembrane region" description="Helical" evidence="7">
    <location>
        <begin position="111"/>
        <end position="134"/>
    </location>
</feature>
<evidence type="ECO:0000313" key="9">
    <source>
        <dbReference type="EMBL" id="GAK30650.1"/>
    </source>
</evidence>
<evidence type="ECO:0000256" key="7">
    <source>
        <dbReference type="SAM" id="Phobius"/>
    </source>
</evidence>
<sequence length="334" mass="38731">MIFFKTKRWSRKKQAIFFKQLGQLIKAGYSLNRALILLSVILNKECTVIITMQKQLQDTANLPEILKPYVHRSIVRELSFVNLHGNLTGYLTELGERIDRQVRQENRLRQLMYYPVFLIVITLIIACFFAMYLLPLLDISETFSGLNILIKVLYLTVVIFGIVIYGYKVKFARLSKLTQLKWLLKLPYFGQLLRLYFSNRVALHLALLFENGVGLIQIIEYCRKCEDNPLLMESAQLASLELQKGDSLVTLLTNSQLFSPQLAHIFQQGKRQNEIGEDLLRIARNDFTHFEQKLNQLFVLIQPTIFIVVAAVIVWLYMMLLTPMYGEMEALLAS</sequence>
<feature type="domain" description="Type II secretion system protein GspF" evidence="8">
    <location>
        <begin position="17"/>
        <end position="135"/>
    </location>
</feature>
<evidence type="ECO:0000256" key="4">
    <source>
        <dbReference type="ARBA" id="ARBA00022692"/>
    </source>
</evidence>
<accession>A0A069CS59</accession>
<dbReference type="AlphaFoldDB" id="A0A069CS59"/>
<keyword evidence="6 7" id="KW-0472">Membrane</keyword>
<keyword evidence="4 7" id="KW-0812">Transmembrane</keyword>
<dbReference type="InterPro" id="IPR042094">
    <property type="entry name" value="T2SS_GspF_sf"/>
</dbReference>
<dbReference type="EMBL" id="DF820487">
    <property type="protein sequence ID" value="GAK30650.1"/>
    <property type="molecule type" value="Genomic_DNA"/>
</dbReference>
<comment type="subcellular location">
    <subcellularLocation>
        <location evidence="1">Cell membrane</location>
        <topology evidence="1">Multi-pass membrane protein</topology>
    </subcellularLocation>
</comment>
<proteinExistence type="inferred from homology"/>
<evidence type="ECO:0000259" key="8">
    <source>
        <dbReference type="Pfam" id="PF00482"/>
    </source>
</evidence>
<dbReference type="eggNOG" id="COG1459">
    <property type="taxonomic scope" value="Bacteria"/>
</dbReference>
<evidence type="ECO:0000256" key="6">
    <source>
        <dbReference type="ARBA" id="ARBA00023136"/>
    </source>
</evidence>
<feature type="domain" description="Type II secretion system protein GspF" evidence="8">
    <location>
        <begin position="204"/>
        <end position="323"/>
    </location>
</feature>
<feature type="transmembrane region" description="Helical" evidence="7">
    <location>
        <begin position="146"/>
        <end position="167"/>
    </location>
</feature>
<dbReference type="PANTHER" id="PTHR30012:SF0">
    <property type="entry name" value="TYPE II SECRETION SYSTEM PROTEIN F-RELATED"/>
    <property type="match status" value="1"/>
</dbReference>
<evidence type="ECO:0000313" key="10">
    <source>
        <dbReference type="Proteomes" id="UP000030643"/>
    </source>
</evidence>
<dbReference type="PANTHER" id="PTHR30012">
    <property type="entry name" value="GENERAL SECRETION PATHWAY PROTEIN"/>
    <property type="match status" value="1"/>
</dbReference>
<name>A0A069CS59_WEIOS</name>
<dbReference type="Proteomes" id="UP000030643">
    <property type="component" value="Unassembled WGS sequence"/>
</dbReference>
<dbReference type="PRINTS" id="PR00812">
    <property type="entry name" value="BCTERIALGSPF"/>
</dbReference>
<keyword evidence="5 7" id="KW-1133">Transmembrane helix</keyword>
<dbReference type="Gene3D" id="1.20.81.30">
    <property type="entry name" value="Type II secretion system (T2SS), domain F"/>
    <property type="match status" value="2"/>
</dbReference>
<gene>
    <name evidence="9" type="primary">comGB</name>
    <name evidence="9" type="ORF">WOSG25_040900</name>
</gene>
<keyword evidence="10" id="KW-1185">Reference proteome</keyword>
<evidence type="ECO:0000256" key="3">
    <source>
        <dbReference type="ARBA" id="ARBA00022475"/>
    </source>
</evidence>
<organism evidence="9 10">
    <name type="scientific">Weissella oryzae (strain DSM 25784 / JCM 18191 / LMG 30913 / SG25)</name>
    <dbReference type="NCBI Taxonomy" id="1329250"/>
    <lineage>
        <taxon>Bacteria</taxon>
        <taxon>Bacillati</taxon>
        <taxon>Bacillota</taxon>
        <taxon>Bacilli</taxon>
        <taxon>Lactobacillales</taxon>
        <taxon>Lactobacillaceae</taxon>
        <taxon>Weissella</taxon>
    </lineage>
</organism>
<dbReference type="Pfam" id="PF00482">
    <property type="entry name" value="T2SSF"/>
    <property type="match status" value="2"/>
</dbReference>
<dbReference type="InterPro" id="IPR003004">
    <property type="entry name" value="GspF/PilC"/>
</dbReference>